<dbReference type="InterPro" id="IPR002410">
    <property type="entry name" value="Peptidase_S33"/>
</dbReference>
<evidence type="ECO:0000313" key="6">
    <source>
        <dbReference type="EMBL" id="TWI29772.1"/>
    </source>
</evidence>
<evidence type="ECO:0000256" key="1">
    <source>
        <dbReference type="ARBA" id="ARBA00010088"/>
    </source>
</evidence>
<reference evidence="6 7" key="1">
    <citation type="journal article" date="2015" name="Stand. Genomic Sci.">
        <title>Genomic Encyclopedia of Bacterial and Archaeal Type Strains, Phase III: the genomes of soil and plant-associated and newly described type strains.</title>
        <authorList>
            <person name="Whitman W.B."/>
            <person name="Woyke T."/>
            <person name="Klenk H.P."/>
            <person name="Zhou Y."/>
            <person name="Lilburn T.G."/>
            <person name="Beck B.J."/>
            <person name="De Vos P."/>
            <person name="Vandamme P."/>
            <person name="Eisen J.A."/>
            <person name="Garrity G."/>
            <person name="Hugenholtz P."/>
            <person name="Kyrpides N.C."/>
        </authorList>
    </citation>
    <scope>NUCLEOTIDE SEQUENCE [LARGE SCALE GENOMIC DNA]</scope>
    <source>
        <strain evidence="6 7">CGMCC 1.2546</strain>
    </source>
</reference>
<evidence type="ECO:0000256" key="4">
    <source>
        <dbReference type="PIRSR" id="PIRSR005539-1"/>
    </source>
</evidence>
<dbReference type="NCBIfam" id="TIGR01250">
    <property type="entry name" value="pro_imino_pep_2"/>
    <property type="match status" value="1"/>
</dbReference>
<evidence type="ECO:0000256" key="3">
    <source>
        <dbReference type="PIRNR" id="PIRNR005539"/>
    </source>
</evidence>
<dbReference type="Pfam" id="PF00561">
    <property type="entry name" value="Abhydrolase_1"/>
    <property type="match status" value="1"/>
</dbReference>
<gene>
    <name evidence="6" type="ORF">IQ26_04886</name>
</gene>
<feature type="domain" description="AB hydrolase-1" evidence="5">
    <location>
        <begin position="32"/>
        <end position="284"/>
    </location>
</feature>
<dbReference type="OrthoDB" id="9796770at2"/>
<dbReference type="PANTHER" id="PTHR43194">
    <property type="entry name" value="HYDROLASE ALPHA/BETA FOLD FAMILY"/>
    <property type="match status" value="1"/>
</dbReference>
<dbReference type="GO" id="GO:0008233">
    <property type="term" value="F:peptidase activity"/>
    <property type="evidence" value="ECO:0007669"/>
    <property type="project" value="InterPro"/>
</dbReference>
<feature type="active site" description="Nucleophile" evidence="4">
    <location>
        <position position="111"/>
    </location>
</feature>
<dbReference type="InterPro" id="IPR000073">
    <property type="entry name" value="AB_hydrolase_1"/>
</dbReference>
<protein>
    <submittedName>
        <fullName evidence="6">L-proline amide hydrolase</fullName>
    </submittedName>
</protein>
<feature type="active site" evidence="4">
    <location>
        <position position="251"/>
    </location>
</feature>
<feature type="active site" description="Proton donor" evidence="4">
    <location>
        <position position="278"/>
    </location>
</feature>
<keyword evidence="2 3" id="KW-0378">Hydrolase</keyword>
<comment type="similarity">
    <text evidence="1 3">Belongs to the peptidase S33 family.</text>
</comment>
<dbReference type="Gene3D" id="3.40.50.1820">
    <property type="entry name" value="alpha/beta hydrolase"/>
    <property type="match status" value="1"/>
</dbReference>
<dbReference type="Proteomes" id="UP000317122">
    <property type="component" value="Unassembled WGS sequence"/>
</dbReference>
<dbReference type="InterPro" id="IPR050228">
    <property type="entry name" value="Carboxylesterase_BioH"/>
</dbReference>
<comment type="caution">
    <text evidence="6">The sequence shown here is derived from an EMBL/GenBank/DDBJ whole genome shotgun (WGS) entry which is preliminary data.</text>
</comment>
<dbReference type="InterPro" id="IPR005945">
    <property type="entry name" value="Pro_imino_pep"/>
</dbReference>
<evidence type="ECO:0000259" key="5">
    <source>
        <dbReference type="Pfam" id="PF00561"/>
    </source>
</evidence>
<proteinExistence type="inferred from homology"/>
<dbReference type="InterPro" id="IPR029058">
    <property type="entry name" value="AB_hydrolase_fold"/>
</dbReference>
<sequence>MTALETVEAHAPFGAYRTWYRVTGQLDSSRLPLVVVHGGPGCTHDYVDSFKDIATLDGRAVVHYDQVGNGNSTRLPEKGADFWTVSLFLDELGNLLHHLGISERYALLGQSWGGMLGAEHAVRRPPGLKALVIANSPASMRTWVAEANRLRRGLPQNVQETLQRHEDAGTITDPAYIAASRVFYDRHVCRVVPWPPEVARTFAIMDEDNTVYRNMNGPTEFHVIGTLKDWTIEDRLPLIDAPTLLISGRFDEATAEVVRPYVERVPGCRAVVFENSSHMPHIEEKDRCMAVVSGFLCEIEE</sequence>
<dbReference type="EMBL" id="VLKT01000034">
    <property type="protein sequence ID" value="TWI29772.1"/>
    <property type="molecule type" value="Genomic_DNA"/>
</dbReference>
<dbReference type="SUPFAM" id="SSF53474">
    <property type="entry name" value="alpha/beta-Hydrolases"/>
    <property type="match status" value="1"/>
</dbReference>
<dbReference type="PIRSF" id="PIRSF005539">
    <property type="entry name" value="Pept_S33_TRI_F1"/>
    <property type="match status" value="1"/>
</dbReference>
<name>A0A562NC61_9HYPH</name>
<evidence type="ECO:0000256" key="2">
    <source>
        <dbReference type="ARBA" id="ARBA00022801"/>
    </source>
</evidence>
<dbReference type="AlphaFoldDB" id="A0A562NC61"/>
<organism evidence="6 7">
    <name type="scientific">Mesorhizobium tianshanense</name>
    <dbReference type="NCBI Taxonomy" id="39844"/>
    <lineage>
        <taxon>Bacteria</taxon>
        <taxon>Pseudomonadati</taxon>
        <taxon>Pseudomonadota</taxon>
        <taxon>Alphaproteobacteria</taxon>
        <taxon>Hyphomicrobiales</taxon>
        <taxon>Phyllobacteriaceae</taxon>
        <taxon>Mesorhizobium</taxon>
    </lineage>
</organism>
<evidence type="ECO:0000313" key="7">
    <source>
        <dbReference type="Proteomes" id="UP000317122"/>
    </source>
</evidence>
<keyword evidence="7" id="KW-1185">Reference proteome</keyword>
<accession>A0A562NC61</accession>
<dbReference type="PRINTS" id="PR00793">
    <property type="entry name" value="PROAMNOPTASE"/>
</dbReference>
<dbReference type="PANTHER" id="PTHR43194:SF2">
    <property type="entry name" value="PEROXISOMAL MEMBRANE PROTEIN LPX1"/>
    <property type="match status" value="1"/>
</dbReference>
<dbReference type="RefSeq" id="WP_145720868.1">
    <property type="nucleotide sequence ID" value="NZ_BSPF01000108.1"/>
</dbReference>
<dbReference type="GO" id="GO:0006508">
    <property type="term" value="P:proteolysis"/>
    <property type="evidence" value="ECO:0007669"/>
    <property type="project" value="InterPro"/>
</dbReference>